<evidence type="ECO:0000313" key="7">
    <source>
        <dbReference type="EMBL" id="CUS51264.1"/>
    </source>
</evidence>
<organism evidence="7">
    <name type="scientific">hydrothermal vent metagenome</name>
    <dbReference type="NCBI Taxonomy" id="652676"/>
    <lineage>
        <taxon>unclassified sequences</taxon>
        <taxon>metagenomes</taxon>
        <taxon>ecological metagenomes</taxon>
    </lineage>
</organism>
<dbReference type="PANTHER" id="PTHR43825">
    <property type="entry name" value="PYRUVATE DEHYDROGENASE E1 COMPONENT"/>
    <property type="match status" value="1"/>
</dbReference>
<dbReference type="EMBL" id="CZRL01000059">
    <property type="protein sequence ID" value="CUS51264.1"/>
    <property type="molecule type" value="Genomic_DNA"/>
</dbReference>
<dbReference type="GO" id="GO:0004739">
    <property type="term" value="F:pyruvate dehydrogenase (acetyl-transferring) activity"/>
    <property type="evidence" value="ECO:0007669"/>
    <property type="project" value="UniProtKB-EC"/>
</dbReference>
<name>A0A160TRQ0_9ZZZZ</name>
<evidence type="ECO:0000256" key="3">
    <source>
        <dbReference type="ARBA" id="ARBA00007131"/>
    </source>
</evidence>
<dbReference type="Gene3D" id="3.40.50.920">
    <property type="match status" value="1"/>
</dbReference>
<dbReference type="InterPro" id="IPR051157">
    <property type="entry name" value="PDH/Transketolase"/>
</dbReference>
<dbReference type="InterPro" id="IPR005474">
    <property type="entry name" value="Transketolase_N"/>
</dbReference>
<evidence type="ECO:0000256" key="1">
    <source>
        <dbReference type="ARBA" id="ARBA00001946"/>
    </source>
</evidence>
<evidence type="ECO:0000256" key="4">
    <source>
        <dbReference type="ARBA" id="ARBA00017172"/>
    </source>
</evidence>
<dbReference type="InterPro" id="IPR004660">
    <property type="entry name" value="PDH_E1"/>
</dbReference>
<dbReference type="SUPFAM" id="SSF52518">
    <property type="entry name" value="Thiamin diphosphate-binding fold (THDP-binding)"/>
    <property type="match status" value="2"/>
</dbReference>
<protein>
    <recommendedName>
        <fullName evidence="4">Pyruvate dehydrogenase E1 component</fullName>
    </recommendedName>
</protein>
<dbReference type="PANTHER" id="PTHR43825:SF4">
    <property type="entry name" value="PYRUVATE DEHYDROGENASE E1 COMPONENT"/>
    <property type="match status" value="1"/>
</dbReference>
<keyword evidence="7" id="KW-0560">Oxidoreductase</keyword>
<feature type="domain" description="Transketolase-like pyrimidine-binding" evidence="6">
    <location>
        <begin position="421"/>
        <end position="643"/>
    </location>
</feature>
<dbReference type="InterPro" id="IPR029061">
    <property type="entry name" value="THDP-binding"/>
</dbReference>
<proteinExistence type="inferred from homology"/>
<reference evidence="7" key="1">
    <citation type="submission" date="2015-10" db="EMBL/GenBank/DDBJ databases">
        <authorList>
            <person name="Gilbert D.G."/>
        </authorList>
    </citation>
    <scope>NUCLEOTIDE SEQUENCE</scope>
</reference>
<accession>A0A160TRQ0</accession>
<dbReference type="InterPro" id="IPR009014">
    <property type="entry name" value="Transketo_C/PFOR_II"/>
</dbReference>
<dbReference type="SMART" id="SM00861">
    <property type="entry name" value="Transket_pyr"/>
    <property type="match status" value="1"/>
</dbReference>
<keyword evidence="7" id="KW-0670">Pyruvate</keyword>
<evidence type="ECO:0000256" key="5">
    <source>
        <dbReference type="ARBA" id="ARBA00051231"/>
    </source>
</evidence>
<evidence type="ECO:0000256" key="2">
    <source>
        <dbReference type="ARBA" id="ARBA00001964"/>
    </source>
</evidence>
<dbReference type="AlphaFoldDB" id="A0A160TRQ0"/>
<dbReference type="Pfam" id="PF17831">
    <property type="entry name" value="PDH_E1_M"/>
    <property type="match status" value="1"/>
</dbReference>
<comment type="cofactor">
    <cofactor evidence="1">
        <name>Mg(2+)</name>
        <dbReference type="ChEBI" id="CHEBI:18420"/>
    </cofactor>
</comment>
<dbReference type="Pfam" id="PF00456">
    <property type="entry name" value="Transketolase_N"/>
    <property type="match status" value="1"/>
</dbReference>
<evidence type="ECO:0000259" key="6">
    <source>
        <dbReference type="SMART" id="SM00861"/>
    </source>
</evidence>
<sequence length="802" mass="88436">MQAIPFDPDDEPPPTGNTPDQLHFLKILEKKVLWLSTWMIHHANHIREGDGELKVGGHQASCASMVTIMTALYFAVLKPEDRVAVKPHGSPVFHAIQYLFGKQDKEHLARFRALGGAQSYPSRTKDIDDVDFSTGSVGLGVAMTSFAALIQDYLEAHSWRKFRSRMVCVLGDAELDEGNIYEALLEGWKHSVRDLWWIVDYNRQSLDAVISDRLLTRFHRLFVSMGWEVVTVKYGKLLHRAFEQPGGDALRQWIDSCPNSKYSTLVYKGGEAWREALQADIGSRSSVSDLLARYDDRALNALMTNLGGHCIESMLEAFESVGDDKPTCFFAYTIKGFGLPLAGHKDNHAGMLTSDQIERLKSEHNISDGEEWIPSAGTGIADSELRSFVYNAPFYTASQRRKNSPVVAVPDPFPKPDGHQMSTQEAFGRVLASIARQDTELAQRIITVSPDVTVSTNLSGWVNQRGLFHVNGQTDMFTVEELQTMHRWRASPTGQHIELGIAENNLFLLLAAAGLSHSIFGERLLPVGTIYDPFIERGLDALNYACYQDARFLLVATPSGISLAPEGGAHQSIGTPLIGMSKPGLASFEPAFTDELSTIMSFAFSYLQHEKTEGQDTAIEADLLGDRCGGSVYLRLTTRRIEQFKREIDDTLTSEIIDGGYWLVPPQSSCSVVIAYIGAVAPQVIESCDELNRGSPGSTAVLAITSADRLHRGWMEAQRIRYRGLEKCSAQVEKLLGVINSSARIVTVTDGHPSVLTWLGAVAGHRVCGLGVDRFGESGTLTELYQAYQLDAQSILSACRSS</sequence>
<dbReference type="InterPro" id="IPR005475">
    <property type="entry name" value="Transketolase-like_Pyr-bd"/>
</dbReference>
<dbReference type="PIRSF" id="PIRSF000156">
    <property type="entry name" value="Pyruvate_dh_E1"/>
    <property type="match status" value="1"/>
</dbReference>
<dbReference type="InterPro" id="IPR041621">
    <property type="entry name" value="PDH_E1_M"/>
</dbReference>
<gene>
    <name evidence="7" type="ORF">MGWOODY_XGa318</name>
</gene>
<dbReference type="Gene3D" id="3.40.50.970">
    <property type="match status" value="2"/>
</dbReference>
<comment type="catalytic activity">
    <reaction evidence="5">
        <text>N(6)-[(R)-lipoyl]-L-lysyl-[protein] + pyruvate + H(+) = N(6)-[(R)-S(8)-acetyldihydrolipoyl]-L-lysyl-[protein] + CO2</text>
        <dbReference type="Rhea" id="RHEA:19189"/>
        <dbReference type="Rhea" id="RHEA-COMP:10474"/>
        <dbReference type="Rhea" id="RHEA-COMP:10478"/>
        <dbReference type="ChEBI" id="CHEBI:15361"/>
        <dbReference type="ChEBI" id="CHEBI:15378"/>
        <dbReference type="ChEBI" id="CHEBI:16526"/>
        <dbReference type="ChEBI" id="CHEBI:83099"/>
        <dbReference type="ChEBI" id="CHEBI:83111"/>
        <dbReference type="EC" id="1.2.4.1"/>
    </reaction>
</comment>
<comment type="cofactor">
    <cofactor evidence="2">
        <name>thiamine diphosphate</name>
        <dbReference type="ChEBI" id="CHEBI:58937"/>
    </cofactor>
</comment>
<dbReference type="SUPFAM" id="SSF52922">
    <property type="entry name" value="TK C-terminal domain-like"/>
    <property type="match status" value="1"/>
</dbReference>
<comment type="similarity">
    <text evidence="3">Belongs to the transketolase family.</text>
</comment>